<dbReference type="AlphaFoldDB" id="A0A7W9YUJ6"/>
<keyword evidence="1" id="KW-0472">Membrane</keyword>
<feature type="transmembrane region" description="Helical" evidence="1">
    <location>
        <begin position="12"/>
        <end position="33"/>
    </location>
</feature>
<evidence type="ECO:0000313" key="2">
    <source>
        <dbReference type="EMBL" id="MBB6178648.1"/>
    </source>
</evidence>
<protein>
    <submittedName>
        <fullName evidence="2">Uncharacterized protein</fullName>
    </submittedName>
</protein>
<sequence length="52" mass="5444">MDMVSPASHRLPLAALTILVGVAVSGAAFYGWMRYGSDMLITLSENGLSGCL</sequence>
<comment type="caution">
    <text evidence="2">The sequence shown here is derived from an EMBL/GenBank/DDBJ whole genome shotgun (WGS) entry which is preliminary data.</text>
</comment>
<proteinExistence type="predicted"/>
<name>A0A7W9YUJ6_9HYPH</name>
<reference evidence="2 3" key="1">
    <citation type="submission" date="2020-08" db="EMBL/GenBank/DDBJ databases">
        <title>Genomic Encyclopedia of Type Strains, Phase IV (KMG-IV): sequencing the most valuable type-strain genomes for metagenomic binning, comparative biology and taxonomic classification.</title>
        <authorList>
            <person name="Goeker M."/>
        </authorList>
    </citation>
    <scope>NUCLEOTIDE SEQUENCE [LARGE SCALE GENOMIC DNA]</scope>
    <source>
        <strain evidence="2 3">DSM 102134</strain>
    </source>
</reference>
<accession>A0A7W9YUJ6</accession>
<dbReference type="RefSeq" id="WP_172977835.1">
    <property type="nucleotide sequence ID" value="NZ_JACHEJ010000001.1"/>
</dbReference>
<keyword evidence="3" id="KW-1185">Reference proteome</keyword>
<evidence type="ECO:0000256" key="1">
    <source>
        <dbReference type="SAM" id="Phobius"/>
    </source>
</evidence>
<organism evidence="2 3">
    <name type="scientific">Pseudorhizobium flavum</name>
    <dbReference type="NCBI Taxonomy" id="1335061"/>
    <lineage>
        <taxon>Bacteria</taxon>
        <taxon>Pseudomonadati</taxon>
        <taxon>Pseudomonadota</taxon>
        <taxon>Alphaproteobacteria</taxon>
        <taxon>Hyphomicrobiales</taxon>
        <taxon>Rhizobiaceae</taxon>
        <taxon>Rhizobium/Agrobacterium group</taxon>
        <taxon>Pseudorhizobium</taxon>
    </lineage>
</organism>
<evidence type="ECO:0000313" key="3">
    <source>
        <dbReference type="Proteomes" id="UP000535501"/>
    </source>
</evidence>
<dbReference type="EMBL" id="JACHEJ010000001">
    <property type="protein sequence ID" value="MBB6178648.1"/>
    <property type="molecule type" value="Genomic_DNA"/>
</dbReference>
<keyword evidence="1" id="KW-0812">Transmembrane</keyword>
<gene>
    <name evidence="2" type="ORF">HNQ75_000591</name>
</gene>
<keyword evidence="1" id="KW-1133">Transmembrane helix</keyword>
<dbReference type="Proteomes" id="UP000535501">
    <property type="component" value="Unassembled WGS sequence"/>
</dbReference>